<feature type="domain" description="HTH lysR-type" evidence="5">
    <location>
        <begin position="8"/>
        <end position="65"/>
    </location>
</feature>
<comment type="caution">
    <text evidence="6">The sequence shown here is derived from an EMBL/GenBank/DDBJ whole genome shotgun (WGS) entry which is preliminary data.</text>
</comment>
<dbReference type="SUPFAM" id="SSF53850">
    <property type="entry name" value="Periplasmic binding protein-like II"/>
    <property type="match status" value="1"/>
</dbReference>
<dbReference type="SUPFAM" id="SSF46785">
    <property type="entry name" value="Winged helix' DNA-binding domain"/>
    <property type="match status" value="1"/>
</dbReference>
<dbReference type="Proteomes" id="UP000240481">
    <property type="component" value="Unassembled WGS sequence"/>
</dbReference>
<dbReference type="PANTHER" id="PTHR30537">
    <property type="entry name" value="HTH-TYPE TRANSCRIPTIONAL REGULATOR"/>
    <property type="match status" value="1"/>
</dbReference>
<evidence type="ECO:0000313" key="6">
    <source>
        <dbReference type="EMBL" id="PSW22358.1"/>
    </source>
</evidence>
<evidence type="ECO:0000256" key="4">
    <source>
        <dbReference type="ARBA" id="ARBA00023163"/>
    </source>
</evidence>
<keyword evidence="4" id="KW-0804">Transcription</keyword>
<dbReference type="GO" id="GO:0043565">
    <property type="term" value="F:sequence-specific DNA binding"/>
    <property type="evidence" value="ECO:0007669"/>
    <property type="project" value="TreeGrafter"/>
</dbReference>
<dbReference type="InterPro" id="IPR058163">
    <property type="entry name" value="LysR-type_TF_proteobact-type"/>
</dbReference>
<dbReference type="InterPro" id="IPR000847">
    <property type="entry name" value="LysR_HTH_N"/>
</dbReference>
<keyword evidence="7" id="KW-1185">Reference proteome</keyword>
<dbReference type="Gene3D" id="1.10.10.10">
    <property type="entry name" value="Winged helix-like DNA-binding domain superfamily/Winged helix DNA-binding domain"/>
    <property type="match status" value="1"/>
</dbReference>
<dbReference type="GO" id="GO:0006351">
    <property type="term" value="P:DNA-templated transcription"/>
    <property type="evidence" value="ECO:0007669"/>
    <property type="project" value="TreeGrafter"/>
</dbReference>
<sequence length="304" mass="34028">MQRCKNGMKLDDLRTLIAIAQQGSFRAAASALDIPPATLSRRLQRLEDTLGSQLVIRDSRNVSLTPLGQNYFERCQPLIDDLEAATSEIQDSSQNTPRGALRISAPVGLLTYQLMPLFNQFLAQYPEVTLSLNHLSNQQHDYSPEQYDVVFRVGQQPDSSFAAATIGESQRIVVASPCYLEQQGTPQTPEELALHARLASVPEFEWALTSKQNNETVWLNSPVRMAIADLNSIKQAAINGLGIACLPNYVVADALNKQQLTTMMPEWYSPPRPIYMLYQRLGYVPLHISHFIDFMRNALAKQHS</sequence>
<evidence type="ECO:0000259" key="5">
    <source>
        <dbReference type="PROSITE" id="PS50931"/>
    </source>
</evidence>
<dbReference type="Gene3D" id="3.40.190.290">
    <property type="match status" value="1"/>
</dbReference>
<name>A0A0J8V8P2_9GAMM</name>
<dbReference type="FunFam" id="1.10.10.10:FF:000001">
    <property type="entry name" value="LysR family transcriptional regulator"/>
    <property type="match status" value="1"/>
</dbReference>
<protein>
    <submittedName>
        <fullName evidence="6">LysR family transcriptional regulator</fullName>
    </submittedName>
</protein>
<reference evidence="6 7" key="1">
    <citation type="submission" date="2018-01" db="EMBL/GenBank/DDBJ databases">
        <title>Whole genome sequencing of Histamine producing bacteria.</title>
        <authorList>
            <person name="Butler K."/>
        </authorList>
    </citation>
    <scope>NUCLEOTIDE SEQUENCE [LARGE SCALE GENOMIC DNA]</scope>
    <source>
        <strain evidence="6 7">DSM 24669</strain>
    </source>
</reference>
<dbReference type="PROSITE" id="PS50931">
    <property type="entry name" value="HTH_LYSR"/>
    <property type="match status" value="1"/>
</dbReference>
<dbReference type="CDD" id="cd08422">
    <property type="entry name" value="PBP2_CrgA_like"/>
    <property type="match status" value="1"/>
</dbReference>
<dbReference type="GO" id="GO:0003700">
    <property type="term" value="F:DNA-binding transcription factor activity"/>
    <property type="evidence" value="ECO:0007669"/>
    <property type="project" value="InterPro"/>
</dbReference>
<comment type="similarity">
    <text evidence="1">Belongs to the LysR transcriptional regulatory family.</text>
</comment>
<evidence type="ECO:0000313" key="7">
    <source>
        <dbReference type="Proteomes" id="UP000240481"/>
    </source>
</evidence>
<dbReference type="InterPro" id="IPR036388">
    <property type="entry name" value="WH-like_DNA-bd_sf"/>
</dbReference>
<dbReference type="OrthoDB" id="9815676at2"/>
<evidence type="ECO:0000256" key="2">
    <source>
        <dbReference type="ARBA" id="ARBA00023015"/>
    </source>
</evidence>
<dbReference type="InterPro" id="IPR036390">
    <property type="entry name" value="WH_DNA-bd_sf"/>
</dbReference>
<dbReference type="Pfam" id="PF03466">
    <property type="entry name" value="LysR_substrate"/>
    <property type="match status" value="1"/>
</dbReference>
<keyword evidence="2" id="KW-0805">Transcription regulation</keyword>
<dbReference type="AlphaFoldDB" id="A0A0J8V8P2"/>
<dbReference type="Pfam" id="PF00126">
    <property type="entry name" value="HTH_1"/>
    <property type="match status" value="1"/>
</dbReference>
<proteinExistence type="inferred from homology"/>
<dbReference type="STRING" id="680026.AB733_17070"/>
<keyword evidence="3" id="KW-0238">DNA-binding</keyword>
<organism evidence="6 7">
    <name type="scientific">Photobacterium swingsii</name>
    <dbReference type="NCBI Taxonomy" id="680026"/>
    <lineage>
        <taxon>Bacteria</taxon>
        <taxon>Pseudomonadati</taxon>
        <taxon>Pseudomonadota</taxon>
        <taxon>Gammaproteobacteria</taxon>
        <taxon>Vibrionales</taxon>
        <taxon>Vibrionaceae</taxon>
        <taxon>Photobacterium</taxon>
    </lineage>
</organism>
<dbReference type="RefSeq" id="WP_048899863.1">
    <property type="nucleotide sequence ID" value="NZ_AP024852.1"/>
</dbReference>
<gene>
    <name evidence="6" type="ORF">C9I94_20630</name>
</gene>
<dbReference type="EMBL" id="PYLZ01000014">
    <property type="protein sequence ID" value="PSW22358.1"/>
    <property type="molecule type" value="Genomic_DNA"/>
</dbReference>
<accession>A0A0J8V8P2</accession>
<dbReference type="InterPro" id="IPR005119">
    <property type="entry name" value="LysR_subst-bd"/>
</dbReference>
<dbReference type="PANTHER" id="PTHR30537:SF5">
    <property type="entry name" value="HTH-TYPE TRANSCRIPTIONAL ACTIVATOR TTDR-RELATED"/>
    <property type="match status" value="1"/>
</dbReference>
<evidence type="ECO:0000256" key="3">
    <source>
        <dbReference type="ARBA" id="ARBA00023125"/>
    </source>
</evidence>
<evidence type="ECO:0000256" key="1">
    <source>
        <dbReference type="ARBA" id="ARBA00009437"/>
    </source>
</evidence>